<name>A0AAD7DEW8_MYCRO</name>
<dbReference type="Proteomes" id="UP001221757">
    <property type="component" value="Unassembled WGS sequence"/>
</dbReference>
<feature type="compositionally biased region" description="Pro residues" evidence="1">
    <location>
        <begin position="30"/>
        <end position="39"/>
    </location>
</feature>
<feature type="compositionally biased region" description="Basic residues" evidence="1">
    <location>
        <begin position="1"/>
        <end position="22"/>
    </location>
</feature>
<dbReference type="EMBL" id="JARKIE010000070">
    <property type="protein sequence ID" value="KAJ7689679.1"/>
    <property type="molecule type" value="Genomic_DNA"/>
</dbReference>
<protein>
    <recommendedName>
        <fullName evidence="4">SAM domain-containing protein</fullName>
    </recommendedName>
</protein>
<keyword evidence="3" id="KW-1185">Reference proteome</keyword>
<feature type="region of interest" description="Disordered" evidence="1">
    <location>
        <begin position="1"/>
        <end position="85"/>
    </location>
</feature>
<accession>A0AAD7DEW8</accession>
<evidence type="ECO:0000256" key="1">
    <source>
        <dbReference type="SAM" id="MobiDB-lite"/>
    </source>
</evidence>
<organism evidence="2 3">
    <name type="scientific">Mycena rosella</name>
    <name type="common">Pink bonnet</name>
    <name type="synonym">Agaricus rosellus</name>
    <dbReference type="NCBI Taxonomy" id="1033263"/>
    <lineage>
        <taxon>Eukaryota</taxon>
        <taxon>Fungi</taxon>
        <taxon>Dikarya</taxon>
        <taxon>Basidiomycota</taxon>
        <taxon>Agaricomycotina</taxon>
        <taxon>Agaricomycetes</taxon>
        <taxon>Agaricomycetidae</taxon>
        <taxon>Agaricales</taxon>
        <taxon>Marasmiineae</taxon>
        <taxon>Mycenaceae</taxon>
        <taxon>Mycena</taxon>
    </lineage>
</organism>
<evidence type="ECO:0008006" key="4">
    <source>
        <dbReference type="Google" id="ProtNLM"/>
    </source>
</evidence>
<dbReference type="AlphaFoldDB" id="A0AAD7DEW8"/>
<feature type="compositionally biased region" description="Basic and acidic residues" evidence="1">
    <location>
        <begin position="107"/>
        <end position="119"/>
    </location>
</feature>
<feature type="region of interest" description="Disordered" evidence="1">
    <location>
        <begin position="266"/>
        <end position="289"/>
    </location>
</feature>
<reference evidence="2" key="1">
    <citation type="submission" date="2023-03" db="EMBL/GenBank/DDBJ databases">
        <title>Massive genome expansion in bonnet fungi (Mycena s.s.) driven by repeated elements and novel gene families across ecological guilds.</title>
        <authorList>
            <consortium name="Lawrence Berkeley National Laboratory"/>
            <person name="Harder C.B."/>
            <person name="Miyauchi S."/>
            <person name="Viragh M."/>
            <person name="Kuo A."/>
            <person name="Thoen E."/>
            <person name="Andreopoulos B."/>
            <person name="Lu D."/>
            <person name="Skrede I."/>
            <person name="Drula E."/>
            <person name="Henrissat B."/>
            <person name="Morin E."/>
            <person name="Kohler A."/>
            <person name="Barry K."/>
            <person name="LaButti K."/>
            <person name="Morin E."/>
            <person name="Salamov A."/>
            <person name="Lipzen A."/>
            <person name="Mereny Z."/>
            <person name="Hegedus B."/>
            <person name="Baldrian P."/>
            <person name="Stursova M."/>
            <person name="Weitz H."/>
            <person name="Taylor A."/>
            <person name="Grigoriev I.V."/>
            <person name="Nagy L.G."/>
            <person name="Martin F."/>
            <person name="Kauserud H."/>
        </authorList>
    </citation>
    <scope>NUCLEOTIDE SEQUENCE</scope>
    <source>
        <strain evidence="2">CBHHK067</strain>
    </source>
</reference>
<sequence length="530" mass="57939">MGTRKNAQKKKKKETGQRKTKKNAVGTPDTTPPPRPKPIPRVKLTVPQPERDELQTSAASSSKEDEAAAVLMAMGSKKHRDRSGFETAMDHVFRSAVPGMEDMDFTADVREPSKGDRSEGSYSDSTSEQSSDSEDSDTVLDIPVSSPAQQAHGRKSSKFTIPFEVPFNGAVRDLEGITSRTPFDEFLDELAQAMSTRKSLLSGIAYIPSYKPKSPKPIPKLLDSKQAWSRLITDVENYINTSKAKRRGNGDVKPFFIQIVDTSGGDPKAAGSGGKKATFIHSDKDPEPAIKETPEHQLYRQLEQKYQCAEHHKACIVQSDGNHYHLTAADLAKWVHMANMHTATLSTVPEELNISDAGPRQHKAKKALARTAGTPSDEPAWLSGLQQVMGMAVGGMMMPGLMRNNLPPVLAPQTPRAARTQPTPGSSGMAGHQPSSGTKRTAAVHAPDIQRWLSGLDLDAVRGRHNTYYVQYTQSFENSGILDLTDIEDLSADEIVRISSAPIGIAKRIVKYAKEDLAKLLNEANKRARN</sequence>
<evidence type="ECO:0000313" key="3">
    <source>
        <dbReference type="Proteomes" id="UP001221757"/>
    </source>
</evidence>
<comment type="caution">
    <text evidence="2">The sequence shown here is derived from an EMBL/GenBank/DDBJ whole genome shotgun (WGS) entry which is preliminary data.</text>
</comment>
<evidence type="ECO:0000313" key="2">
    <source>
        <dbReference type="EMBL" id="KAJ7689679.1"/>
    </source>
</evidence>
<feature type="region of interest" description="Disordered" evidence="1">
    <location>
        <begin position="410"/>
        <end position="442"/>
    </location>
</feature>
<feature type="compositionally biased region" description="Low complexity" evidence="1">
    <location>
        <begin position="120"/>
        <end position="130"/>
    </location>
</feature>
<gene>
    <name evidence="2" type="ORF">B0H17DRAFT_1134817</name>
</gene>
<proteinExistence type="predicted"/>
<feature type="region of interest" description="Disordered" evidence="1">
    <location>
        <begin position="104"/>
        <end position="140"/>
    </location>
</feature>